<name>A0A2P9AGM2_9HYPH</name>
<feature type="region of interest" description="Disordered" evidence="1">
    <location>
        <begin position="103"/>
        <end position="129"/>
    </location>
</feature>
<evidence type="ECO:0000256" key="1">
    <source>
        <dbReference type="SAM" id="MobiDB-lite"/>
    </source>
</evidence>
<reference evidence="3" key="1">
    <citation type="submission" date="2016-12" db="EMBL/GenBank/DDBJ databases">
        <authorList>
            <person name="Brunel B."/>
        </authorList>
    </citation>
    <scope>NUCLEOTIDE SEQUENCE [LARGE SCALE GENOMIC DNA]</scope>
</reference>
<evidence type="ECO:0000313" key="2">
    <source>
        <dbReference type="EMBL" id="SJM30260.1"/>
    </source>
</evidence>
<gene>
    <name evidence="2" type="ORF">BQ8482_130159</name>
</gene>
<dbReference type="AlphaFoldDB" id="A0A2P9AGM2"/>
<proteinExistence type="predicted"/>
<organism evidence="2 3">
    <name type="scientific">Mesorhizobium delmotii</name>
    <dbReference type="NCBI Taxonomy" id="1631247"/>
    <lineage>
        <taxon>Bacteria</taxon>
        <taxon>Pseudomonadati</taxon>
        <taxon>Pseudomonadota</taxon>
        <taxon>Alphaproteobacteria</taxon>
        <taxon>Hyphomicrobiales</taxon>
        <taxon>Phyllobacteriaceae</taxon>
        <taxon>Mesorhizobium</taxon>
    </lineage>
</organism>
<protein>
    <submittedName>
        <fullName evidence="2">Uncharacterized protein</fullName>
    </submittedName>
</protein>
<dbReference type="EMBL" id="FUIG01000019">
    <property type="protein sequence ID" value="SJM30260.1"/>
    <property type="molecule type" value="Genomic_DNA"/>
</dbReference>
<evidence type="ECO:0000313" key="3">
    <source>
        <dbReference type="Proteomes" id="UP000245698"/>
    </source>
</evidence>
<dbReference type="Proteomes" id="UP000245698">
    <property type="component" value="Unassembled WGS sequence"/>
</dbReference>
<keyword evidence="3" id="KW-1185">Reference proteome</keyword>
<feature type="compositionally biased region" description="Basic and acidic residues" evidence="1">
    <location>
        <begin position="105"/>
        <end position="117"/>
    </location>
</feature>
<sequence>MVLYSPDIRSLSLVLSAPEEIPGKSSEGPDSLTDANHLASKTMAYDFGKLSLDTLIAPVAKATVAFTSRFQSRSREGRRGVDVVPSARAAGIGRYGRCLNRHERRPLERRNRTDAVGKPRRLAQSDGRQ</sequence>
<accession>A0A2P9AGM2</accession>